<accession>A0A9N9BUX0</accession>
<dbReference type="AlphaFoldDB" id="A0A9N9BUX0"/>
<comment type="caution">
    <text evidence="5">The sequence shown here is derived from an EMBL/GenBank/DDBJ whole genome shotgun (WGS) entry which is preliminary data.</text>
</comment>
<proteinExistence type="inferred from homology"/>
<feature type="non-terminal residue" evidence="5">
    <location>
        <position position="187"/>
    </location>
</feature>
<protein>
    <submittedName>
        <fullName evidence="5">16659_t:CDS:1</fullName>
    </submittedName>
</protein>
<dbReference type="Gene3D" id="1.10.630.10">
    <property type="entry name" value="Cytochrome P450"/>
    <property type="match status" value="2"/>
</dbReference>
<dbReference type="GO" id="GO:0004497">
    <property type="term" value="F:monooxygenase activity"/>
    <property type="evidence" value="ECO:0007669"/>
    <property type="project" value="InterPro"/>
</dbReference>
<evidence type="ECO:0000256" key="2">
    <source>
        <dbReference type="ARBA" id="ARBA00022723"/>
    </source>
</evidence>
<dbReference type="InterPro" id="IPR001128">
    <property type="entry name" value="Cyt_P450"/>
</dbReference>
<dbReference type="SUPFAM" id="SSF48264">
    <property type="entry name" value="Cytochrome P450"/>
    <property type="match status" value="1"/>
</dbReference>
<dbReference type="PANTHER" id="PTHR24296">
    <property type="entry name" value="CYTOCHROME P450"/>
    <property type="match status" value="1"/>
</dbReference>
<keyword evidence="4" id="KW-0408">Iron</keyword>
<organism evidence="5 6">
    <name type="scientific">Racocetra fulgida</name>
    <dbReference type="NCBI Taxonomy" id="60492"/>
    <lineage>
        <taxon>Eukaryota</taxon>
        <taxon>Fungi</taxon>
        <taxon>Fungi incertae sedis</taxon>
        <taxon>Mucoromycota</taxon>
        <taxon>Glomeromycotina</taxon>
        <taxon>Glomeromycetes</taxon>
        <taxon>Diversisporales</taxon>
        <taxon>Gigasporaceae</taxon>
        <taxon>Racocetra</taxon>
    </lineage>
</organism>
<comment type="similarity">
    <text evidence="1">Belongs to the cytochrome P450 family.</text>
</comment>
<dbReference type="Pfam" id="PF00067">
    <property type="entry name" value="p450"/>
    <property type="match status" value="1"/>
</dbReference>
<keyword evidence="6" id="KW-1185">Reference proteome</keyword>
<keyword evidence="2" id="KW-0479">Metal-binding</keyword>
<keyword evidence="3" id="KW-0560">Oxidoreductase</keyword>
<evidence type="ECO:0000313" key="6">
    <source>
        <dbReference type="Proteomes" id="UP000789396"/>
    </source>
</evidence>
<dbReference type="EMBL" id="CAJVPZ010006758">
    <property type="protein sequence ID" value="CAG8577391.1"/>
    <property type="molecule type" value="Genomic_DNA"/>
</dbReference>
<dbReference type="GO" id="GO:0016705">
    <property type="term" value="F:oxidoreductase activity, acting on paired donors, with incorporation or reduction of molecular oxygen"/>
    <property type="evidence" value="ECO:0007669"/>
    <property type="project" value="InterPro"/>
</dbReference>
<dbReference type="OrthoDB" id="1470350at2759"/>
<evidence type="ECO:0000256" key="4">
    <source>
        <dbReference type="ARBA" id="ARBA00023004"/>
    </source>
</evidence>
<reference evidence="5" key="1">
    <citation type="submission" date="2021-06" db="EMBL/GenBank/DDBJ databases">
        <authorList>
            <person name="Kallberg Y."/>
            <person name="Tangrot J."/>
            <person name="Rosling A."/>
        </authorList>
    </citation>
    <scope>NUCLEOTIDE SEQUENCE</scope>
    <source>
        <strain evidence="5">IN212</strain>
    </source>
</reference>
<evidence type="ECO:0000256" key="1">
    <source>
        <dbReference type="ARBA" id="ARBA00010617"/>
    </source>
</evidence>
<name>A0A9N9BUX0_9GLOM</name>
<sequence>MDFDNVQRAIDWRWEQPLWKYIELYSERGRQMRETCKNMDNYIYNIMKNHRTDIEVGKKTNDFLTLFINAVDEDGKKLSDKELRDIILNLVIADALLKEINSIFSPETPIPSYHDVKRFKYTNATFYETLRLYPSVPKNGKIELVPGQKSPPEFQKSITLPMKEPLMTKVSHWKFSSLWFHHKFKEQ</sequence>
<dbReference type="InterPro" id="IPR036396">
    <property type="entry name" value="Cyt_P450_sf"/>
</dbReference>
<evidence type="ECO:0000313" key="5">
    <source>
        <dbReference type="EMBL" id="CAG8577391.1"/>
    </source>
</evidence>
<evidence type="ECO:0000256" key="3">
    <source>
        <dbReference type="ARBA" id="ARBA00023002"/>
    </source>
</evidence>
<dbReference type="GO" id="GO:0020037">
    <property type="term" value="F:heme binding"/>
    <property type="evidence" value="ECO:0007669"/>
    <property type="project" value="InterPro"/>
</dbReference>
<gene>
    <name evidence="5" type="ORF">RFULGI_LOCUS5702</name>
</gene>
<dbReference type="Proteomes" id="UP000789396">
    <property type="component" value="Unassembled WGS sequence"/>
</dbReference>
<dbReference type="GO" id="GO:0005506">
    <property type="term" value="F:iron ion binding"/>
    <property type="evidence" value="ECO:0007669"/>
    <property type="project" value="InterPro"/>
</dbReference>